<dbReference type="PANTHER" id="PTHR48071:SF28">
    <property type="entry name" value="SRCR DOMAIN-CONTAINING PROTEIN"/>
    <property type="match status" value="1"/>
</dbReference>
<feature type="disulfide bond" evidence="9">
    <location>
        <begin position="163"/>
        <end position="224"/>
    </location>
</feature>
<reference evidence="15" key="1">
    <citation type="submission" date="2022-01" db="EMBL/GenBank/DDBJ databases">
        <authorList>
            <person name="Braso-Vives M."/>
        </authorList>
    </citation>
    <scope>NUCLEOTIDE SEQUENCE</scope>
</reference>
<dbReference type="PROSITE" id="PS50287">
    <property type="entry name" value="SRCR_2"/>
    <property type="match status" value="1"/>
</dbReference>
<dbReference type="InterPro" id="IPR001190">
    <property type="entry name" value="SRCR"/>
</dbReference>
<feature type="region of interest" description="Disordered" evidence="10">
    <location>
        <begin position="313"/>
        <end position="383"/>
    </location>
</feature>
<dbReference type="Pfam" id="PF01822">
    <property type="entry name" value="WSC"/>
    <property type="match status" value="1"/>
</dbReference>
<keyword evidence="11" id="KW-0812">Transmembrane</keyword>
<organism evidence="15 16">
    <name type="scientific">Branchiostoma lanceolatum</name>
    <name type="common">Common lancelet</name>
    <name type="synonym">Amphioxus lanceolatum</name>
    <dbReference type="NCBI Taxonomy" id="7740"/>
    <lineage>
        <taxon>Eukaryota</taxon>
        <taxon>Metazoa</taxon>
        <taxon>Chordata</taxon>
        <taxon>Cephalochordata</taxon>
        <taxon>Leptocardii</taxon>
        <taxon>Amphioxiformes</taxon>
        <taxon>Branchiostomatidae</taxon>
        <taxon>Branchiostoma</taxon>
    </lineage>
</organism>
<keyword evidence="16" id="KW-1185">Reference proteome</keyword>
<dbReference type="GO" id="GO:0016020">
    <property type="term" value="C:membrane"/>
    <property type="evidence" value="ECO:0007669"/>
    <property type="project" value="InterPro"/>
</dbReference>
<evidence type="ECO:0000256" key="7">
    <source>
        <dbReference type="ARBA" id="ARBA00064153"/>
    </source>
</evidence>
<dbReference type="OrthoDB" id="2019572at2759"/>
<feature type="compositionally biased region" description="Low complexity" evidence="10">
    <location>
        <begin position="349"/>
        <end position="361"/>
    </location>
</feature>
<gene>
    <name evidence="15" type="primary">PRSS12</name>
    <name evidence="15" type="ORF">BLAG_LOCUS4561</name>
</gene>
<evidence type="ECO:0000256" key="12">
    <source>
        <dbReference type="SAM" id="SignalP"/>
    </source>
</evidence>
<dbReference type="Gene3D" id="3.10.250.10">
    <property type="entry name" value="SRCR-like domain"/>
    <property type="match status" value="1"/>
</dbReference>
<dbReference type="Pfam" id="PF00530">
    <property type="entry name" value="SRCR"/>
    <property type="match status" value="1"/>
</dbReference>
<keyword evidence="4" id="KW-0675">Receptor</keyword>
<keyword evidence="11" id="KW-1133">Transmembrane helix</keyword>
<accession>A0A8J9YRS9</accession>
<keyword evidence="3 9" id="KW-1015">Disulfide bond</keyword>
<feature type="compositionally biased region" description="Low complexity" evidence="10">
    <location>
        <begin position="313"/>
        <end position="340"/>
    </location>
</feature>
<evidence type="ECO:0000256" key="8">
    <source>
        <dbReference type="ARBA" id="ARBA00069168"/>
    </source>
</evidence>
<evidence type="ECO:0000313" key="15">
    <source>
        <dbReference type="EMBL" id="CAH1240714.1"/>
    </source>
</evidence>
<feature type="chain" id="PRO_5035450029" description="Soluble scavenger receptor cysteine-rich domain-containing protein SSC5D" evidence="12">
    <location>
        <begin position="20"/>
        <end position="383"/>
    </location>
</feature>
<evidence type="ECO:0000256" key="6">
    <source>
        <dbReference type="ARBA" id="ARBA00058074"/>
    </source>
</evidence>
<feature type="signal peptide" evidence="12">
    <location>
        <begin position="1"/>
        <end position="19"/>
    </location>
</feature>
<evidence type="ECO:0000256" key="1">
    <source>
        <dbReference type="ARBA" id="ARBA00022729"/>
    </source>
</evidence>
<evidence type="ECO:0000256" key="11">
    <source>
        <dbReference type="SAM" id="Phobius"/>
    </source>
</evidence>
<dbReference type="EMBL" id="OV696696">
    <property type="protein sequence ID" value="CAH1240714.1"/>
    <property type="molecule type" value="Genomic_DNA"/>
</dbReference>
<feature type="transmembrane region" description="Helical" evidence="11">
    <location>
        <begin position="233"/>
        <end position="261"/>
    </location>
</feature>
<dbReference type="SUPFAM" id="SSF56487">
    <property type="entry name" value="SRCR-like"/>
    <property type="match status" value="1"/>
</dbReference>
<evidence type="ECO:0000259" key="13">
    <source>
        <dbReference type="PROSITE" id="PS50287"/>
    </source>
</evidence>
<comment type="subunit">
    <text evidence="7">Interacts with LGALS1 and laminin.</text>
</comment>
<dbReference type="PRINTS" id="PR00258">
    <property type="entry name" value="SPERACTRCPTR"/>
</dbReference>
<evidence type="ECO:0000259" key="14">
    <source>
        <dbReference type="PROSITE" id="PS51212"/>
    </source>
</evidence>
<evidence type="ECO:0000256" key="5">
    <source>
        <dbReference type="ARBA" id="ARBA00023180"/>
    </source>
</evidence>
<dbReference type="PROSITE" id="PS51212">
    <property type="entry name" value="WSC"/>
    <property type="match status" value="1"/>
</dbReference>
<sequence>MAGVWTAFVLLTIIQWTRAQAPAGYEGCFQDNIFVRAFPHEEKWDGQLTNARCVNHCRNKGYAYAGSQFAWQCFCGTEQNFQSLPLALIDSFCNSDCSGNNAEKCGGSLKLSVYAVLALQNEARLVSGSNNREGRVEVRAANTKDWGTVCDSGFDMDDAMAACKMLGHGDAEDVRDSSSFGQGSGTIKMANLGCGGEETSLFDCSYDGPGSHSCSHSDDVGIVCEERPASPGLGLGAIIGIVVGVIILLTVPFIILCCVVCNSKPSRVTTTGVSTGGPTVVHGGNTVVHTNMMYPTSGIVVGGAYPMQIQQSAPYQQPMRPQQPYQQPMQPQQPPAYQQPTHQSPGYPQPNQSMQPQQQPNQIPPPPAYEEPAKPSDGQLYSQ</sequence>
<evidence type="ECO:0000256" key="9">
    <source>
        <dbReference type="PROSITE-ProRule" id="PRU00196"/>
    </source>
</evidence>
<comment type="function">
    <text evidence="6">Binds to extracellular matrix proteins. Binds to pathogen-associated molecular patterns (PAMPs) present on the cell walls of Gram-positive and Gram-negative bacteria and fungi, behaving as a pattern recognition receptor (PRR). Induces bacterial and fungal aggregation and subsequent inhibition of PAMP-induced cytokine release. Does not possess intrinsic bactericidal activity. May play a role in the innate defense and homeostasis of certain epithelial surfaces.</text>
</comment>
<protein>
    <recommendedName>
        <fullName evidence="8">Soluble scavenger receptor cysteine-rich domain-containing protein SSC5D</fullName>
    </recommendedName>
</protein>
<keyword evidence="11" id="KW-0472">Membrane</keyword>
<feature type="domain" description="SRCR" evidence="13">
    <location>
        <begin position="123"/>
        <end position="225"/>
    </location>
</feature>
<dbReference type="SMART" id="SM00202">
    <property type="entry name" value="SR"/>
    <property type="match status" value="1"/>
</dbReference>
<evidence type="ECO:0000256" key="2">
    <source>
        <dbReference type="ARBA" id="ARBA00022737"/>
    </source>
</evidence>
<feature type="disulfide bond" evidence="9">
    <location>
        <begin position="194"/>
        <end position="204"/>
    </location>
</feature>
<evidence type="ECO:0000256" key="3">
    <source>
        <dbReference type="ARBA" id="ARBA00023157"/>
    </source>
</evidence>
<dbReference type="PANTHER" id="PTHR48071">
    <property type="entry name" value="SRCR DOMAIN-CONTAINING PROTEIN"/>
    <property type="match status" value="1"/>
</dbReference>
<proteinExistence type="predicted"/>
<dbReference type="InterPro" id="IPR036772">
    <property type="entry name" value="SRCR-like_dom_sf"/>
</dbReference>
<dbReference type="AlphaFoldDB" id="A0A8J9YRS9"/>
<evidence type="ECO:0000256" key="10">
    <source>
        <dbReference type="SAM" id="MobiDB-lite"/>
    </source>
</evidence>
<name>A0A8J9YRS9_BRALA</name>
<feature type="disulfide bond" evidence="9">
    <location>
        <begin position="150"/>
        <end position="214"/>
    </location>
</feature>
<dbReference type="SMART" id="SM00321">
    <property type="entry name" value="WSC"/>
    <property type="match status" value="1"/>
</dbReference>
<keyword evidence="2" id="KW-0677">Repeat</keyword>
<evidence type="ECO:0000313" key="16">
    <source>
        <dbReference type="Proteomes" id="UP000838412"/>
    </source>
</evidence>
<evidence type="ECO:0000256" key="4">
    <source>
        <dbReference type="ARBA" id="ARBA00023170"/>
    </source>
</evidence>
<dbReference type="Proteomes" id="UP000838412">
    <property type="component" value="Chromosome 11"/>
</dbReference>
<dbReference type="InterPro" id="IPR002889">
    <property type="entry name" value="WSC_carb-bd"/>
</dbReference>
<dbReference type="FunFam" id="3.10.250.10:FF:000007">
    <property type="entry name" value="Soluble scavenger receptor cysteine-rich domain-containing protein SSC5D"/>
    <property type="match status" value="1"/>
</dbReference>
<feature type="domain" description="WSC" evidence="14">
    <location>
        <begin position="22"/>
        <end position="117"/>
    </location>
</feature>
<keyword evidence="1 12" id="KW-0732">Signal</keyword>
<keyword evidence="5" id="KW-0325">Glycoprotein</keyword>